<proteinExistence type="predicted"/>
<sequence length="51" mass="5612">MKFLFVFPWVCYGCFCNAYAGCNLVLMLSCLSAPACKNQDSGSDCDLAYLN</sequence>
<organism evidence="1">
    <name type="scientific">Rhizophora mucronata</name>
    <name type="common">Asiatic mangrove</name>
    <dbReference type="NCBI Taxonomy" id="61149"/>
    <lineage>
        <taxon>Eukaryota</taxon>
        <taxon>Viridiplantae</taxon>
        <taxon>Streptophyta</taxon>
        <taxon>Embryophyta</taxon>
        <taxon>Tracheophyta</taxon>
        <taxon>Spermatophyta</taxon>
        <taxon>Magnoliopsida</taxon>
        <taxon>eudicotyledons</taxon>
        <taxon>Gunneridae</taxon>
        <taxon>Pentapetalae</taxon>
        <taxon>rosids</taxon>
        <taxon>fabids</taxon>
        <taxon>Malpighiales</taxon>
        <taxon>Rhizophoraceae</taxon>
        <taxon>Rhizophora</taxon>
    </lineage>
</organism>
<accession>A0A2P2L8U2</accession>
<evidence type="ECO:0000313" key="1">
    <source>
        <dbReference type="EMBL" id="MBX14385.1"/>
    </source>
</evidence>
<dbReference type="EMBL" id="GGEC01033901">
    <property type="protein sequence ID" value="MBX14385.1"/>
    <property type="molecule type" value="Transcribed_RNA"/>
</dbReference>
<name>A0A2P2L8U2_RHIMU</name>
<reference evidence="1" key="1">
    <citation type="submission" date="2018-02" db="EMBL/GenBank/DDBJ databases">
        <title>Rhizophora mucronata_Transcriptome.</title>
        <authorList>
            <person name="Meera S.P."/>
            <person name="Sreeshan A."/>
            <person name="Augustine A."/>
        </authorList>
    </citation>
    <scope>NUCLEOTIDE SEQUENCE</scope>
    <source>
        <tissue evidence="1">Leaf</tissue>
    </source>
</reference>
<dbReference type="PROSITE" id="PS51257">
    <property type="entry name" value="PROKAR_LIPOPROTEIN"/>
    <property type="match status" value="1"/>
</dbReference>
<dbReference type="AlphaFoldDB" id="A0A2P2L8U2"/>
<protein>
    <submittedName>
        <fullName evidence="1">Uncharacterized protein</fullName>
    </submittedName>
</protein>